<evidence type="ECO:0000313" key="1">
    <source>
        <dbReference type="EMBL" id="SDF25531.1"/>
    </source>
</evidence>
<proteinExistence type="predicted"/>
<dbReference type="Proteomes" id="UP000198612">
    <property type="component" value="Unassembled WGS sequence"/>
</dbReference>
<evidence type="ECO:0000313" key="3">
    <source>
        <dbReference type="EMBL" id="SES80483.1"/>
    </source>
</evidence>
<dbReference type="RefSeq" id="WP_089717833.1">
    <property type="nucleotide sequence ID" value="NZ_FNBJ01000008.1"/>
</dbReference>
<organism evidence="2 5">
    <name type="scientific">Halanaerobium congolense</name>
    <dbReference type="NCBI Taxonomy" id="54121"/>
    <lineage>
        <taxon>Bacteria</taxon>
        <taxon>Bacillati</taxon>
        <taxon>Bacillota</taxon>
        <taxon>Clostridia</taxon>
        <taxon>Halanaerobiales</taxon>
        <taxon>Halanaerobiaceae</taxon>
        <taxon>Halanaerobium</taxon>
    </lineage>
</organism>
<reference evidence="4 6" key="1">
    <citation type="submission" date="2016-10" db="EMBL/GenBank/DDBJ databases">
        <authorList>
            <person name="Varghese N."/>
            <person name="Submissions S."/>
        </authorList>
    </citation>
    <scope>NUCLEOTIDE SEQUENCE [LARGE SCALE GENOMIC DNA]</scope>
    <source>
        <strain evidence="1 6">WG2</strain>
        <strain evidence="3 4">WG5</strain>
    </source>
</reference>
<dbReference type="Proteomes" id="UP000198945">
    <property type="component" value="Unassembled WGS sequence"/>
</dbReference>
<gene>
    <name evidence="1" type="ORF">SAMN04488598_108110</name>
    <name evidence="3" type="ORF">SAMN04515652_106128</name>
    <name evidence="2" type="ORF">SAMN04515654_106127</name>
</gene>
<name>A0A1G8KQ82_9FIRM</name>
<dbReference type="Proteomes" id="UP000199519">
    <property type="component" value="Unassembled WGS sequence"/>
</dbReference>
<reference evidence="2 5" key="2">
    <citation type="submission" date="2016-10" db="EMBL/GenBank/DDBJ databases">
        <authorList>
            <person name="de Groot N.N."/>
        </authorList>
    </citation>
    <scope>NUCLEOTIDE SEQUENCE [LARGE SCALE GENOMIC DNA]</scope>
    <source>
        <strain evidence="2 5">WG7</strain>
    </source>
</reference>
<accession>A0A1G8KQ82</accession>
<evidence type="ECO:0000313" key="6">
    <source>
        <dbReference type="Proteomes" id="UP000199519"/>
    </source>
</evidence>
<dbReference type="EMBL" id="FOHG01000006">
    <property type="protein sequence ID" value="SES80483.1"/>
    <property type="molecule type" value="Genomic_DNA"/>
</dbReference>
<keyword evidence="6" id="KW-1185">Reference proteome</keyword>
<dbReference type="EMBL" id="FNEH01000006">
    <property type="protein sequence ID" value="SDI45641.1"/>
    <property type="molecule type" value="Genomic_DNA"/>
</dbReference>
<evidence type="ECO:0000313" key="4">
    <source>
        <dbReference type="Proteomes" id="UP000198612"/>
    </source>
</evidence>
<protein>
    <submittedName>
        <fullName evidence="2">Uncharacterized protein</fullName>
    </submittedName>
</protein>
<dbReference type="EMBL" id="FNBJ01000008">
    <property type="protein sequence ID" value="SDF25531.1"/>
    <property type="molecule type" value="Genomic_DNA"/>
</dbReference>
<sequence length="229" mass="27009">MNNYIHTLIKFGKEKHIRSLQDGILYMNPLSYFKGIEEQDRSRGDKNEGLDRYIQPEFANIKIDDHVVDNNDITKPVETRRNKEQVANLFCMYAIDFKRLQKNEFKLKLKKEMHEFGDTGLIVLDCLEFFNRINTAIFLENKKLYNEAIEPLGDGLVEYVDKNTYSGRMGLFKKFKDYNYQNEFRIALDVPDSLVDTNDVFKLDIGDISDITKIFKTSEFENIMEIRIE</sequence>
<evidence type="ECO:0000313" key="5">
    <source>
        <dbReference type="Proteomes" id="UP000198945"/>
    </source>
</evidence>
<dbReference type="AlphaFoldDB" id="A0A1G8KQ82"/>
<evidence type="ECO:0000313" key="2">
    <source>
        <dbReference type="EMBL" id="SDI45641.1"/>
    </source>
</evidence>